<dbReference type="PROSITE" id="PS51197">
    <property type="entry name" value="HTH_RRF2_2"/>
    <property type="match status" value="1"/>
</dbReference>
<keyword evidence="2" id="KW-1185">Reference proteome</keyword>
<dbReference type="AlphaFoldDB" id="A0A1C4Z3L7"/>
<evidence type="ECO:0000313" key="1">
    <source>
        <dbReference type="EMBL" id="SCF27506.1"/>
    </source>
</evidence>
<dbReference type="STRING" id="262898.GA0070564_10536"/>
<dbReference type="InterPro" id="IPR000944">
    <property type="entry name" value="Tscrpt_reg_Rrf2"/>
</dbReference>
<dbReference type="Pfam" id="PF02082">
    <property type="entry name" value="Rrf2"/>
    <property type="match status" value="1"/>
</dbReference>
<dbReference type="Gene3D" id="1.10.10.10">
    <property type="entry name" value="Winged helix-like DNA-binding domain superfamily/Winged helix DNA-binding domain"/>
    <property type="match status" value="1"/>
</dbReference>
<name>A0A1C4Z3L7_9ACTN</name>
<protein>
    <submittedName>
        <fullName evidence="1">Rrf2 family protein</fullName>
    </submittedName>
</protein>
<dbReference type="GO" id="GO:0005829">
    <property type="term" value="C:cytosol"/>
    <property type="evidence" value="ECO:0007669"/>
    <property type="project" value="TreeGrafter"/>
</dbReference>
<dbReference type="SUPFAM" id="SSF46785">
    <property type="entry name" value="Winged helix' DNA-binding domain"/>
    <property type="match status" value="1"/>
</dbReference>
<organism evidence="1 2">
    <name type="scientific">Micromonospora mirobrigensis</name>
    <dbReference type="NCBI Taxonomy" id="262898"/>
    <lineage>
        <taxon>Bacteria</taxon>
        <taxon>Bacillati</taxon>
        <taxon>Actinomycetota</taxon>
        <taxon>Actinomycetes</taxon>
        <taxon>Micromonosporales</taxon>
        <taxon>Micromonosporaceae</taxon>
        <taxon>Micromonospora</taxon>
    </lineage>
</organism>
<dbReference type="PANTHER" id="PTHR33221:SF15">
    <property type="entry name" value="HTH-TYPE TRANSCRIPTIONAL REGULATOR YWGB-RELATED"/>
    <property type="match status" value="1"/>
</dbReference>
<proteinExistence type="predicted"/>
<evidence type="ECO:0000313" key="2">
    <source>
        <dbReference type="Proteomes" id="UP000199504"/>
    </source>
</evidence>
<accession>A0A1C4Z3L7</accession>
<dbReference type="InterPro" id="IPR036388">
    <property type="entry name" value="WH-like_DNA-bd_sf"/>
</dbReference>
<gene>
    <name evidence="1" type="ORF">GA0070564_10536</name>
</gene>
<sequence>MYHLWLQQTGGVGGMSGNSRLCVAVHVLTWMALDRRDPAAVATSQRIAVSVNTNPVVIRRCLGQLREAGLVQSRRGAGAGWSLAREPESITLLDVYLAVGDDEPLFALHHSPPSQSCPVGFGIQPALRQVFGRLDEAVRRELATTTIADMLLDVLARQP</sequence>
<dbReference type="GO" id="GO:0003700">
    <property type="term" value="F:DNA-binding transcription factor activity"/>
    <property type="evidence" value="ECO:0007669"/>
    <property type="project" value="TreeGrafter"/>
</dbReference>
<dbReference type="FunFam" id="1.10.10.10:FF:000138">
    <property type="entry name" value="Rrf2 family transcriptional regulator"/>
    <property type="match status" value="1"/>
</dbReference>
<reference evidence="2" key="1">
    <citation type="submission" date="2016-06" db="EMBL/GenBank/DDBJ databases">
        <authorList>
            <person name="Varghese N."/>
            <person name="Submissions Spin"/>
        </authorList>
    </citation>
    <scope>NUCLEOTIDE SEQUENCE [LARGE SCALE GENOMIC DNA]</scope>
    <source>
        <strain evidence="2">DSM 44830</strain>
    </source>
</reference>
<dbReference type="Proteomes" id="UP000199504">
    <property type="component" value="Unassembled WGS sequence"/>
</dbReference>
<dbReference type="PANTHER" id="PTHR33221">
    <property type="entry name" value="WINGED HELIX-TURN-HELIX TRANSCRIPTIONAL REGULATOR, RRF2 FAMILY"/>
    <property type="match status" value="1"/>
</dbReference>
<dbReference type="InterPro" id="IPR036390">
    <property type="entry name" value="WH_DNA-bd_sf"/>
</dbReference>
<dbReference type="EMBL" id="FMCX01000005">
    <property type="protein sequence ID" value="SCF27506.1"/>
    <property type="molecule type" value="Genomic_DNA"/>
</dbReference>